<dbReference type="RefSeq" id="WP_127710890.1">
    <property type="nucleotide sequence ID" value="NZ_SACO01000013.1"/>
</dbReference>
<dbReference type="AlphaFoldDB" id="A0A437N0W8"/>
<organism evidence="3 4">
    <name type="scientific">Novosphingobium umbonatum</name>
    <dbReference type="NCBI Taxonomy" id="1908524"/>
    <lineage>
        <taxon>Bacteria</taxon>
        <taxon>Pseudomonadati</taxon>
        <taxon>Pseudomonadota</taxon>
        <taxon>Alphaproteobacteria</taxon>
        <taxon>Sphingomonadales</taxon>
        <taxon>Sphingomonadaceae</taxon>
        <taxon>Novosphingobium</taxon>
    </lineage>
</organism>
<dbReference type="SUPFAM" id="SSF50249">
    <property type="entry name" value="Nucleic acid-binding proteins"/>
    <property type="match status" value="1"/>
</dbReference>
<comment type="caution">
    <text evidence="3">The sequence shown here is derived from an EMBL/GenBank/DDBJ whole genome shotgun (WGS) entry which is preliminary data.</text>
</comment>
<proteinExistence type="predicted"/>
<dbReference type="Proteomes" id="UP000282837">
    <property type="component" value="Unassembled WGS sequence"/>
</dbReference>
<dbReference type="OrthoDB" id="7595035at2"/>
<feature type="compositionally biased region" description="Acidic residues" evidence="1">
    <location>
        <begin position="187"/>
        <end position="200"/>
    </location>
</feature>
<accession>A0A437N0W8</accession>
<dbReference type="InterPro" id="IPR012340">
    <property type="entry name" value="NA-bd_OB-fold"/>
</dbReference>
<keyword evidence="4" id="KW-1185">Reference proteome</keyword>
<dbReference type="EMBL" id="SACO01000013">
    <property type="protein sequence ID" value="RVU03577.1"/>
    <property type="molecule type" value="Genomic_DNA"/>
</dbReference>
<evidence type="ECO:0000313" key="4">
    <source>
        <dbReference type="Proteomes" id="UP000282837"/>
    </source>
</evidence>
<reference evidence="3 4" key="1">
    <citation type="submission" date="2019-01" db="EMBL/GenBank/DDBJ databases">
        <authorList>
            <person name="Chen W.-M."/>
        </authorList>
    </citation>
    <scope>NUCLEOTIDE SEQUENCE [LARGE SCALE GENOMIC DNA]</scope>
    <source>
        <strain evidence="3 4">FSY-9</strain>
    </source>
</reference>
<dbReference type="InterPro" id="IPR049476">
    <property type="entry name" value="SBB_BPT7"/>
</dbReference>
<gene>
    <name evidence="3" type="ORF">EOE18_14740</name>
</gene>
<feature type="domain" description="Single-stranded DNA-binding protein BPT7" evidence="2">
    <location>
        <begin position="22"/>
        <end position="175"/>
    </location>
</feature>
<name>A0A437N0W8_9SPHN</name>
<evidence type="ECO:0000259" key="2">
    <source>
        <dbReference type="Pfam" id="PF21265"/>
    </source>
</evidence>
<dbReference type="Gene3D" id="2.40.50.140">
    <property type="entry name" value="Nucleic acid-binding proteins"/>
    <property type="match status" value="1"/>
</dbReference>
<evidence type="ECO:0000313" key="3">
    <source>
        <dbReference type="EMBL" id="RVU03577.1"/>
    </source>
</evidence>
<dbReference type="Pfam" id="PF21265">
    <property type="entry name" value="SBB_T7"/>
    <property type="match status" value="1"/>
</dbReference>
<feature type="compositionally biased region" description="Acidic residues" evidence="1">
    <location>
        <begin position="207"/>
        <end position="217"/>
    </location>
</feature>
<sequence length="217" mass="23792">MALKKTLITPRAAAVWPHLNGPDTKWKAEGQYHSKLRFEVDDPKWLELKSKLEAIRDAKYQEEYDALVAAKKKARADQLKKVEVGNIEVDEDSGEETGFVTIKVAATASGVTKAGKSWRRSVPIFNSQRKELKNPPRISGGSILRCEVEPFAYLSEKDKEIGVSLRLESVQIISLVSGGARSADERGFEEEDGDDIEDEAATGAAEGGDDADGDDDL</sequence>
<evidence type="ECO:0000256" key="1">
    <source>
        <dbReference type="SAM" id="MobiDB-lite"/>
    </source>
</evidence>
<protein>
    <recommendedName>
        <fullName evidence="2">Single-stranded DNA-binding protein BPT7 domain-containing protein</fullName>
    </recommendedName>
</protein>
<feature type="region of interest" description="Disordered" evidence="1">
    <location>
        <begin position="178"/>
        <end position="217"/>
    </location>
</feature>